<organism evidence="1 2">
    <name type="scientific">Ensifer adhaerens</name>
    <name type="common">Sinorhizobium morelense</name>
    <dbReference type="NCBI Taxonomy" id="106592"/>
    <lineage>
        <taxon>Bacteria</taxon>
        <taxon>Pseudomonadati</taxon>
        <taxon>Pseudomonadota</taxon>
        <taxon>Alphaproteobacteria</taxon>
        <taxon>Hyphomicrobiales</taxon>
        <taxon>Rhizobiaceae</taxon>
        <taxon>Sinorhizobium/Ensifer group</taxon>
        <taxon>Ensifer</taxon>
    </lineage>
</organism>
<dbReference type="EMBL" id="JAGGJR010000002">
    <property type="protein sequence ID" value="MBP1872087.1"/>
    <property type="molecule type" value="Genomic_DNA"/>
</dbReference>
<accession>A0ACC5STC3</accession>
<gene>
    <name evidence="1" type="ORF">J2Z19_001799</name>
</gene>
<sequence>MISQDCCGGLRAGEQSPARFAFVSGFRRMRVLVVPFLVFLF</sequence>
<dbReference type="Proteomes" id="UP000823773">
    <property type="component" value="Unassembled WGS sequence"/>
</dbReference>
<name>A0ACC5STC3_ENSAD</name>
<keyword evidence="2" id="KW-1185">Reference proteome</keyword>
<comment type="caution">
    <text evidence="1">The sequence shown here is derived from an EMBL/GenBank/DDBJ whole genome shotgun (WGS) entry which is preliminary data.</text>
</comment>
<evidence type="ECO:0000313" key="2">
    <source>
        <dbReference type="Proteomes" id="UP000823773"/>
    </source>
</evidence>
<proteinExistence type="predicted"/>
<reference evidence="1" key="1">
    <citation type="submission" date="2021-03" db="EMBL/GenBank/DDBJ databases">
        <title>Genomic Encyclopedia of Type Strains, Phase IV (KMG-IV): sequencing the most valuable type-strain genomes for metagenomic binning, comparative biology and taxonomic classification.</title>
        <authorList>
            <person name="Goeker M."/>
        </authorList>
    </citation>
    <scope>NUCLEOTIDE SEQUENCE</scope>
    <source>
        <strain evidence="1">DSM 18131</strain>
    </source>
</reference>
<evidence type="ECO:0000313" key="1">
    <source>
        <dbReference type="EMBL" id="MBP1872087.1"/>
    </source>
</evidence>
<protein>
    <submittedName>
        <fullName evidence="1">Uncharacterized protein</fullName>
    </submittedName>
</protein>